<name>A0ACC2GD58_DALPE</name>
<sequence length="1124" mass="122159">MSAVKALQHWCKNQCEGYRDVSITNMTTSFRDGMAFCALIHRNRPDLIDFDLLKKENVYDNNHLAFRVAEDQLGIPALLDAEDMVALKVPDRLSILTYVSQYYNYFHGKSPIGGMAGIKRPAEPSQEEPSGKKNQAVISKVFPSTAPSSQPPTETRSYPSPPRASPRAAQKEVPLERTKMGTLSNKCCVCNEHVHLVQRHLVDGRLYHRNCAKCSECSSTLLSGNCKAGLQPNTLICTSHRHPGVPLRELPQNTPNTSAASRHTPQPPPTTVVSPISDTEPPKTNFTSQYVPTPTYRPHTDLSKSNLSPKNTPTFTSTHTPSIFTSKTDRLAAYTTSSTASTASTAYTASTASSSRTPSGMSSLSTAAPAPVPAPRNTTPTASKQQARFQFFQSGTSDLTPAPEKVPAKAPEKVPAKAPEKVPAKAPEKAPAKAPEKTPAKAPEKTPAKAPEKTPAKAPEKTPAKAPEKTRPRPRRRPRPREDPAKAPEKTPAKAPRRPRPRPREDPGQGPEKTRPRPREDPGQGPGEDPGQGPGEDPGQGPGEDPGHGPGEDPGHGPGEDPGHGPGEDPGHGPGEDPGQGPGEDPATAPEKTPATAPEKTPATAPEKVQGHGTTTPTASKTQLARLQFFQSGTSDKTLTPALETQAKAPEKTQGQDHSLPTNSGTKTGAQGRVDQSGALAKNSEPSPSKDVTKAQAAAVISKILTEENNSNKKTTITTIKTANANDIKTTAAPSTSPWQTVQLKTPTRPASVDISKAEADTQKNQVETPKKEVGGFRGKVRLKADPSLLADLTLTPTPTPDRTGLWNTPPDTVSRPTSTSTTKDNDGNSPSDWRARLKPVSNSVLIGHRRSKTLPSLSTYTRPVLCHVLRRPRSNRRPAGPTDSSPLPTDRQKADAPSGEPVSGSTGFTRAPASSPRPRSPSPTSTGTGICDTQNGLSTKNGTSSPKPANPDYIPKENILKELQEIEDSVNDLERQGVDLEKQLRACEEEEGEDDVAMNNLMVDWFNLIRNKQVYMRRESELVYIAKTQDLEEQQPTVEQELRRLMDKPERLKTFMDRRREKELMDKLVEIINDRNAIVECLDEDRLREEEEDEEMNKMLQNLDLKKKKKKKSGFMFWSNKKD</sequence>
<evidence type="ECO:0000313" key="2">
    <source>
        <dbReference type="Proteomes" id="UP001157502"/>
    </source>
</evidence>
<dbReference type="Proteomes" id="UP001157502">
    <property type="component" value="Chromosome 14"/>
</dbReference>
<proteinExistence type="predicted"/>
<keyword evidence="2" id="KW-1185">Reference proteome</keyword>
<protein>
    <submittedName>
        <fullName evidence="1">Uncharacterized protein</fullName>
    </submittedName>
</protein>
<comment type="caution">
    <text evidence="1">The sequence shown here is derived from an EMBL/GenBank/DDBJ whole genome shotgun (WGS) entry which is preliminary data.</text>
</comment>
<reference evidence="1" key="1">
    <citation type="submission" date="2021-05" db="EMBL/GenBank/DDBJ databases">
        <authorList>
            <person name="Pan Q."/>
            <person name="Jouanno E."/>
            <person name="Zahm M."/>
            <person name="Klopp C."/>
            <person name="Cabau C."/>
            <person name="Louis A."/>
            <person name="Berthelot C."/>
            <person name="Parey E."/>
            <person name="Roest Crollius H."/>
            <person name="Montfort J."/>
            <person name="Robinson-Rechavi M."/>
            <person name="Bouchez O."/>
            <person name="Lampietro C."/>
            <person name="Lopez Roques C."/>
            <person name="Donnadieu C."/>
            <person name="Postlethwait J."/>
            <person name="Bobe J."/>
            <person name="Dillon D."/>
            <person name="Chandos A."/>
            <person name="von Hippel F."/>
            <person name="Guiguen Y."/>
        </authorList>
    </citation>
    <scope>NUCLEOTIDE SEQUENCE</scope>
    <source>
        <strain evidence="1">YG-Jan2019</strain>
    </source>
</reference>
<evidence type="ECO:0000313" key="1">
    <source>
        <dbReference type="EMBL" id="KAJ8001405.1"/>
    </source>
</evidence>
<accession>A0ACC2GD58</accession>
<gene>
    <name evidence="1" type="ORF">DPEC_G00169170</name>
</gene>
<dbReference type="EMBL" id="CM055741">
    <property type="protein sequence ID" value="KAJ8001405.1"/>
    <property type="molecule type" value="Genomic_DNA"/>
</dbReference>
<organism evidence="1 2">
    <name type="scientific">Dallia pectoralis</name>
    <name type="common">Alaska blackfish</name>
    <dbReference type="NCBI Taxonomy" id="75939"/>
    <lineage>
        <taxon>Eukaryota</taxon>
        <taxon>Metazoa</taxon>
        <taxon>Chordata</taxon>
        <taxon>Craniata</taxon>
        <taxon>Vertebrata</taxon>
        <taxon>Euteleostomi</taxon>
        <taxon>Actinopterygii</taxon>
        <taxon>Neopterygii</taxon>
        <taxon>Teleostei</taxon>
        <taxon>Protacanthopterygii</taxon>
        <taxon>Esociformes</taxon>
        <taxon>Umbridae</taxon>
        <taxon>Dallia</taxon>
    </lineage>
</organism>